<evidence type="ECO:0000313" key="10">
    <source>
        <dbReference type="EMBL" id="CAG7905943.1"/>
    </source>
</evidence>
<evidence type="ECO:0000256" key="5">
    <source>
        <dbReference type="ARBA" id="ARBA00023054"/>
    </source>
</evidence>
<keyword evidence="6" id="KW-0804">Transcription</keyword>
<dbReference type="GO" id="GO:0006325">
    <property type="term" value="P:chromatin organization"/>
    <property type="evidence" value="ECO:0007669"/>
    <property type="project" value="UniProtKB-KW"/>
</dbReference>
<feature type="compositionally biased region" description="Acidic residues" evidence="9">
    <location>
        <begin position="194"/>
        <end position="203"/>
    </location>
</feature>
<evidence type="ECO:0000313" key="11">
    <source>
        <dbReference type="Proteomes" id="UP000694005"/>
    </source>
</evidence>
<dbReference type="GO" id="GO:0000123">
    <property type="term" value="C:histone acetyltransferase complex"/>
    <property type="evidence" value="ECO:0007669"/>
    <property type="project" value="InterPro"/>
</dbReference>
<evidence type="ECO:0000256" key="2">
    <source>
        <dbReference type="ARBA" id="ARBA00010916"/>
    </source>
</evidence>
<reference evidence="10 11" key="1">
    <citation type="submission" date="2021-07" db="EMBL/GenBank/DDBJ databases">
        <authorList>
            <consortium name="Genoscope - CEA"/>
            <person name="William W."/>
        </authorList>
    </citation>
    <scope>NUCLEOTIDE SEQUENCE [LARGE SCALE GENOMIC DNA]</scope>
</reference>
<evidence type="ECO:0000256" key="3">
    <source>
        <dbReference type="ARBA" id="ARBA00022853"/>
    </source>
</evidence>
<feature type="region of interest" description="Disordered" evidence="9">
    <location>
        <begin position="115"/>
        <end position="137"/>
    </location>
</feature>
<dbReference type="Gramene" id="A04p08440.2_BraZ1">
    <property type="protein sequence ID" value="A04p08440.2_BraZ1.CDS"/>
    <property type="gene ID" value="A04g08440.2_BraZ1"/>
</dbReference>
<dbReference type="AlphaFoldDB" id="A0A8D9HU62"/>
<sequence length="213" mass="23624">KKKQIYYRERLNQKLIWSVGKMSLGQKGSGDPGAMLTSLLNKREKLRQDLRSIEKQVYELETSYLQESSHIGNALKGFEGFLSSSKSTASAKRSRKFQPEDRVFSLSSVTSPAAEELGVGREDGRAELGPGRSKGGLSTGQLVSQTLFALLSSYITCLYRAYMILGFTNYRGKPKKGRGHGVARDAKRNRPSEPDYDDEDDPDASMYVPGSLI</sequence>
<evidence type="ECO:0008006" key="12">
    <source>
        <dbReference type="Google" id="ProtNLM"/>
    </source>
</evidence>
<evidence type="ECO:0000256" key="6">
    <source>
        <dbReference type="ARBA" id="ARBA00023163"/>
    </source>
</evidence>
<feature type="coiled-coil region" evidence="8">
    <location>
        <begin position="36"/>
        <end position="63"/>
    </location>
</feature>
<dbReference type="PANTHER" id="PTHR13476">
    <property type="entry name" value="CHROMATIN MODIFICATION-RELATED PROTEIN MEAF6"/>
    <property type="match status" value="1"/>
</dbReference>
<evidence type="ECO:0000256" key="7">
    <source>
        <dbReference type="ARBA" id="ARBA00023242"/>
    </source>
</evidence>
<comment type="subcellular location">
    <subcellularLocation>
        <location evidence="1">Nucleus</location>
    </subcellularLocation>
</comment>
<dbReference type="Proteomes" id="UP000694005">
    <property type="component" value="Chromosome A04"/>
</dbReference>
<keyword evidence="3" id="KW-0156">Chromatin regulator</keyword>
<dbReference type="EMBL" id="LS974620">
    <property type="protein sequence ID" value="CAG7905943.1"/>
    <property type="molecule type" value="Genomic_DNA"/>
</dbReference>
<feature type="non-terminal residue" evidence="10">
    <location>
        <position position="1"/>
    </location>
</feature>
<accession>A0A8D9HU62</accession>
<feature type="region of interest" description="Disordered" evidence="9">
    <location>
        <begin position="174"/>
        <end position="213"/>
    </location>
</feature>
<dbReference type="InterPro" id="IPR015418">
    <property type="entry name" value="Eaf6"/>
</dbReference>
<evidence type="ECO:0000256" key="9">
    <source>
        <dbReference type="SAM" id="MobiDB-lite"/>
    </source>
</evidence>
<feature type="compositionally biased region" description="Basic and acidic residues" evidence="9">
    <location>
        <begin position="182"/>
        <end position="193"/>
    </location>
</feature>
<evidence type="ECO:0000256" key="4">
    <source>
        <dbReference type="ARBA" id="ARBA00023015"/>
    </source>
</evidence>
<keyword evidence="7" id="KW-0539">Nucleus</keyword>
<dbReference type="GO" id="GO:0005634">
    <property type="term" value="C:nucleus"/>
    <property type="evidence" value="ECO:0007669"/>
    <property type="project" value="UniProtKB-SubCell"/>
</dbReference>
<keyword evidence="4" id="KW-0805">Transcription regulation</keyword>
<evidence type="ECO:0000256" key="1">
    <source>
        <dbReference type="ARBA" id="ARBA00004123"/>
    </source>
</evidence>
<proteinExistence type="inferred from homology"/>
<evidence type="ECO:0000256" key="8">
    <source>
        <dbReference type="SAM" id="Coils"/>
    </source>
</evidence>
<name>A0A8D9HU62_BRACM</name>
<comment type="similarity">
    <text evidence="2">Belongs to the EAF6 family.</text>
</comment>
<gene>
    <name evidence="10" type="ORF">BRAPAZ1V2_A04P08440.2</name>
</gene>
<dbReference type="Pfam" id="PF09340">
    <property type="entry name" value="NuA4"/>
    <property type="match status" value="1"/>
</dbReference>
<keyword evidence="5 8" id="KW-0175">Coiled coil</keyword>
<protein>
    <recommendedName>
        <fullName evidence="12">Chromatin modification-related protein MEAF6</fullName>
    </recommendedName>
</protein>
<organism evidence="10 11">
    <name type="scientific">Brassica campestris</name>
    <name type="common">Field mustard</name>
    <dbReference type="NCBI Taxonomy" id="3711"/>
    <lineage>
        <taxon>Eukaryota</taxon>
        <taxon>Viridiplantae</taxon>
        <taxon>Streptophyta</taxon>
        <taxon>Embryophyta</taxon>
        <taxon>Tracheophyta</taxon>
        <taxon>Spermatophyta</taxon>
        <taxon>Magnoliopsida</taxon>
        <taxon>eudicotyledons</taxon>
        <taxon>Gunneridae</taxon>
        <taxon>Pentapetalae</taxon>
        <taxon>rosids</taxon>
        <taxon>malvids</taxon>
        <taxon>Brassicales</taxon>
        <taxon>Brassicaceae</taxon>
        <taxon>Brassiceae</taxon>
        <taxon>Brassica</taxon>
    </lineage>
</organism>